<organism evidence="2 3">
    <name type="scientific">Teratosphaeria destructans</name>
    <dbReference type="NCBI Taxonomy" id="418781"/>
    <lineage>
        <taxon>Eukaryota</taxon>
        <taxon>Fungi</taxon>
        <taxon>Dikarya</taxon>
        <taxon>Ascomycota</taxon>
        <taxon>Pezizomycotina</taxon>
        <taxon>Dothideomycetes</taxon>
        <taxon>Dothideomycetidae</taxon>
        <taxon>Mycosphaerellales</taxon>
        <taxon>Teratosphaeriaceae</taxon>
        <taxon>Teratosphaeria</taxon>
    </lineage>
</organism>
<proteinExistence type="predicted"/>
<reference evidence="2 3" key="1">
    <citation type="journal article" date="2018" name="IMA Fungus">
        <title>IMA Genome-F 10: Nine draft genome sequences of Claviceps purpurea s.lat., including C. arundinis, C. humidiphila, and C. cf. spartinae, pseudomolecules for the pitch canker pathogen Fusarium circinatum, draft genome of Davidsoniella eucalypti, Grosmannia galeiformis, Quambalaria eucalypti, and Teratosphaeria destructans.</title>
        <authorList>
            <person name="Wingfield B.D."/>
            <person name="Liu M."/>
            <person name="Nguyen H.D."/>
            <person name="Lane F.A."/>
            <person name="Morgan S.W."/>
            <person name="De Vos L."/>
            <person name="Wilken P.M."/>
            <person name="Duong T.A."/>
            <person name="Aylward J."/>
            <person name="Coetzee M.P."/>
            <person name="Dadej K."/>
            <person name="De Beer Z.W."/>
            <person name="Findlay W."/>
            <person name="Havenga M."/>
            <person name="Kolarik M."/>
            <person name="Menzies J.G."/>
            <person name="Naidoo K."/>
            <person name="Pochopski O."/>
            <person name="Shoukouhi P."/>
            <person name="Santana Q.C."/>
            <person name="Seifert K.A."/>
            <person name="Soal N."/>
            <person name="Steenkamp E.T."/>
            <person name="Tatham C.T."/>
            <person name="van der Nest M.A."/>
            <person name="Wingfield M.J."/>
        </authorList>
    </citation>
    <scope>NUCLEOTIDE SEQUENCE [LARGE SCALE GENOMIC DNA]</scope>
    <source>
        <strain evidence="2">CMW44962</strain>
    </source>
</reference>
<dbReference type="Proteomes" id="UP001138500">
    <property type="component" value="Unassembled WGS sequence"/>
</dbReference>
<accession>A0A9W7W4Y9</accession>
<comment type="caution">
    <text evidence="2">The sequence shown here is derived from an EMBL/GenBank/DDBJ whole genome shotgun (WGS) entry which is preliminary data.</text>
</comment>
<evidence type="ECO:0000313" key="3">
    <source>
        <dbReference type="Proteomes" id="UP001138500"/>
    </source>
</evidence>
<dbReference type="Gene3D" id="3.40.50.300">
    <property type="entry name" value="P-loop containing nucleotide triphosphate hydrolases"/>
    <property type="match status" value="1"/>
</dbReference>
<gene>
    <name evidence="2" type="ORF">Tdes44962_MAKER08461</name>
</gene>
<feature type="region of interest" description="Disordered" evidence="1">
    <location>
        <begin position="272"/>
        <end position="306"/>
    </location>
</feature>
<keyword evidence="3" id="KW-1185">Reference proteome</keyword>
<name>A0A9W7W4Y9_9PEZI</name>
<dbReference type="InterPro" id="IPR027417">
    <property type="entry name" value="P-loop_NTPase"/>
</dbReference>
<reference evidence="2 3" key="2">
    <citation type="journal article" date="2021" name="Curr. Genet.">
        <title>Genetic response to nitrogen starvation in the aggressive Eucalyptus foliar pathogen Teratosphaeria destructans.</title>
        <authorList>
            <person name="Havenga M."/>
            <person name="Wingfield B.D."/>
            <person name="Wingfield M.J."/>
            <person name="Dreyer L.L."/>
            <person name="Roets F."/>
            <person name="Aylward J."/>
        </authorList>
    </citation>
    <scope>NUCLEOTIDE SEQUENCE [LARGE SCALE GENOMIC DNA]</scope>
    <source>
        <strain evidence="2">CMW44962</strain>
    </source>
</reference>
<evidence type="ECO:0000313" key="2">
    <source>
        <dbReference type="EMBL" id="KAH9836429.1"/>
    </source>
</evidence>
<dbReference type="AlphaFoldDB" id="A0A9W7W4Y9"/>
<dbReference type="OrthoDB" id="2316594at2759"/>
<evidence type="ECO:0000256" key="1">
    <source>
        <dbReference type="SAM" id="MobiDB-lite"/>
    </source>
</evidence>
<protein>
    <submittedName>
        <fullName evidence="2">AAA-like domain</fullName>
    </submittedName>
</protein>
<dbReference type="EMBL" id="RIBY02000868">
    <property type="protein sequence ID" value="KAH9836429.1"/>
    <property type="molecule type" value="Genomic_DNA"/>
</dbReference>
<dbReference type="SUPFAM" id="SSF52540">
    <property type="entry name" value="P-loop containing nucleoside triphosphate hydrolases"/>
    <property type="match status" value="1"/>
</dbReference>
<sequence>MTDAMAHDNSSERQRYQQLFHADGDRTDDSHASVEELRTTPLLTLGVKDHVEGTSPNVFPQYGVLGFHVGEDESIASGEPILMNTNAPLSAFICGSQGAGKSFTLAAMLENCLLRNEKIGKLEAPLAALVFHYDNDGGSNSLAEVVHLASSVKINILVSRSSYFRLKAAYESKVDAAHRHNIDVQPLLFQDDQLTIDRMHKLMSFSAAEGTVPLYMSVMQQILRDMAVANRPFRFKDFEQALEESGFESKQNQMLDLRMMLLKSFSTSGSRMLDAARQPSRPPLHPKRPTAAGKVDRSNTSLSCGTDERAPIPATDVLTLAPGTLTLIDLSDPFVDASTACQLFEICLSIAKARAAAAGFVVTLDEAHKYLQQTSAAASFVEAILSTVRLQRHKAARVIVATQEPTISDALLDLCSVTIVHRFTSPAWFASLREHVGGASAMTRTEGERREMFARIVALRVGESLVFSPSAVVRMGEGGGRGVVPGRLGAAWVKMKTRLRVTRDGGRSEMSVRVGEEGQED</sequence>